<dbReference type="EMBL" id="JADBGI010000005">
    <property type="protein sequence ID" value="MBE2998392.1"/>
    <property type="molecule type" value="Genomic_DNA"/>
</dbReference>
<dbReference type="RefSeq" id="WP_193121050.1">
    <property type="nucleotide sequence ID" value="NZ_JADBGI010000005.1"/>
</dbReference>
<keyword evidence="2" id="KW-0812">Transmembrane</keyword>
<evidence type="ECO:0000256" key="2">
    <source>
        <dbReference type="SAM" id="Phobius"/>
    </source>
</evidence>
<evidence type="ECO:0000256" key="1">
    <source>
        <dbReference type="SAM" id="MobiDB-lite"/>
    </source>
</evidence>
<feature type="transmembrane region" description="Helical" evidence="2">
    <location>
        <begin position="210"/>
        <end position="229"/>
    </location>
</feature>
<feature type="transmembrane region" description="Helical" evidence="2">
    <location>
        <begin position="183"/>
        <end position="204"/>
    </location>
</feature>
<sequence length="452" mass="48350">MKGELPRHYDHVVRIGVEADPRDEAAFLAVAGGRPWQTRRVGPGRYDVHIAVAGAALGATGVALAECHQAMDKAGSNARVVCAARLLRRSQPSRRYLVLPKGRMPEREWLAAPARGLLAWWSRGTIQAASLEEARSRLPDFAERNPEAGPPTGLMVAGPPDPPDAPSPGSAPAEHDPWSDWRFLLAAAAAIAAGALFLGLYSAFWMPEGITRWLFAGILAAGFCVFGLWQMLRRVPEGRINTWLPVALAALATPLAVALSNSSYDTYLETFGITPGEVAPTGAAGRLFALSDTLPPVLFVLLFSLGVFGLLRYFHVGRRGVGFVPQLLSVGVVGLYGLATLYLLLTAMAVSLERSVEVGAEHAAHYRDQGGEPLGHAGVLPSAVCAVPDEDPVTRIGPPLTTDRPVLYFEGTDGVDLLWDREHGLTKVPRFSVSLTPVPDLDAECPEQEATA</sequence>
<reference evidence="3 4" key="1">
    <citation type="submission" date="2020-09" db="EMBL/GenBank/DDBJ databases">
        <title>Diversity and distribution of actinomycetes associated with coral in the coast of Hainan.</title>
        <authorList>
            <person name="Li F."/>
        </authorList>
    </citation>
    <scope>NUCLEOTIDE SEQUENCE [LARGE SCALE GENOMIC DNA]</scope>
    <source>
        <strain evidence="3 4">HNM0947</strain>
    </source>
</reference>
<comment type="caution">
    <text evidence="3">The sequence shown here is derived from an EMBL/GenBank/DDBJ whole genome shotgun (WGS) entry which is preliminary data.</text>
</comment>
<feature type="transmembrane region" description="Helical" evidence="2">
    <location>
        <begin position="297"/>
        <end position="315"/>
    </location>
</feature>
<accession>A0ABR9P3K6</accession>
<protein>
    <submittedName>
        <fullName evidence="3">Uncharacterized protein</fullName>
    </submittedName>
</protein>
<dbReference type="Proteomes" id="UP000806528">
    <property type="component" value="Unassembled WGS sequence"/>
</dbReference>
<feature type="transmembrane region" description="Helical" evidence="2">
    <location>
        <begin position="327"/>
        <end position="345"/>
    </location>
</feature>
<gene>
    <name evidence="3" type="ORF">IDM40_06680</name>
</gene>
<evidence type="ECO:0000313" key="4">
    <source>
        <dbReference type="Proteomes" id="UP000806528"/>
    </source>
</evidence>
<name>A0ABR9P3K6_9ACTN</name>
<feature type="transmembrane region" description="Helical" evidence="2">
    <location>
        <begin position="241"/>
        <end position="259"/>
    </location>
</feature>
<proteinExistence type="predicted"/>
<organism evidence="3 4">
    <name type="scientific">Nocardiopsis coralli</name>
    <dbReference type="NCBI Taxonomy" id="2772213"/>
    <lineage>
        <taxon>Bacteria</taxon>
        <taxon>Bacillati</taxon>
        <taxon>Actinomycetota</taxon>
        <taxon>Actinomycetes</taxon>
        <taxon>Streptosporangiales</taxon>
        <taxon>Nocardiopsidaceae</taxon>
        <taxon>Nocardiopsis</taxon>
    </lineage>
</organism>
<evidence type="ECO:0000313" key="3">
    <source>
        <dbReference type="EMBL" id="MBE2998392.1"/>
    </source>
</evidence>
<keyword evidence="2" id="KW-1133">Transmembrane helix</keyword>
<keyword evidence="2" id="KW-0472">Membrane</keyword>
<keyword evidence="4" id="KW-1185">Reference proteome</keyword>
<feature type="region of interest" description="Disordered" evidence="1">
    <location>
        <begin position="141"/>
        <end position="174"/>
    </location>
</feature>